<protein>
    <submittedName>
        <fullName evidence="2">C39 family peptidase</fullName>
    </submittedName>
</protein>
<keyword evidence="1" id="KW-0732">Signal</keyword>
<dbReference type="EMBL" id="DXDU01000132">
    <property type="protein sequence ID" value="HIY27167.1"/>
    <property type="molecule type" value="Genomic_DNA"/>
</dbReference>
<organism evidence="2 3">
    <name type="scientific">Candidatus Acutalibacter pullistercoris</name>
    <dbReference type="NCBI Taxonomy" id="2838418"/>
    <lineage>
        <taxon>Bacteria</taxon>
        <taxon>Bacillati</taxon>
        <taxon>Bacillota</taxon>
        <taxon>Clostridia</taxon>
        <taxon>Eubacteriales</taxon>
        <taxon>Acutalibacteraceae</taxon>
        <taxon>Acutalibacter</taxon>
    </lineage>
</organism>
<feature type="chain" id="PRO_5039194812" evidence="1">
    <location>
        <begin position="24"/>
        <end position="384"/>
    </location>
</feature>
<evidence type="ECO:0000256" key="1">
    <source>
        <dbReference type="SAM" id="SignalP"/>
    </source>
</evidence>
<dbReference type="AlphaFoldDB" id="A0A9D1YDX0"/>
<reference evidence="2" key="1">
    <citation type="journal article" date="2021" name="PeerJ">
        <title>Extensive microbial diversity within the chicken gut microbiome revealed by metagenomics and culture.</title>
        <authorList>
            <person name="Gilroy R."/>
            <person name="Ravi A."/>
            <person name="Getino M."/>
            <person name="Pursley I."/>
            <person name="Horton D.L."/>
            <person name="Alikhan N.F."/>
            <person name="Baker D."/>
            <person name="Gharbi K."/>
            <person name="Hall N."/>
            <person name="Watson M."/>
            <person name="Adriaenssens E.M."/>
            <person name="Foster-Nyarko E."/>
            <person name="Jarju S."/>
            <person name="Secka A."/>
            <person name="Antonio M."/>
            <person name="Oren A."/>
            <person name="Chaudhuri R.R."/>
            <person name="La Ragione R."/>
            <person name="Hildebrand F."/>
            <person name="Pallen M.J."/>
        </authorList>
    </citation>
    <scope>NUCLEOTIDE SEQUENCE</scope>
    <source>
        <strain evidence="2">1282</strain>
    </source>
</reference>
<feature type="signal peptide" evidence="1">
    <location>
        <begin position="1"/>
        <end position="23"/>
    </location>
</feature>
<evidence type="ECO:0000313" key="3">
    <source>
        <dbReference type="Proteomes" id="UP000823915"/>
    </source>
</evidence>
<sequence>MKRLISIFLTLAIVMSLCVPALAEESGVNNGIPSDEFVKEYALHFMSVSEEGERNVAIDEFLRLSDGNGQLTGYYITFHQNGVAAGYVLISLISGEDPIVEFSFEGTGPLDLGSTSSTSPMSLQTTNSVDADGLSDLIYVGPGELYVPLANGEEVYSVYDHLVTELVEPPLTRSSVDLEAGILDWDEAQIDWTTDFKIADFGSGEDYWVTSDFEGMDHCAPTAGTNVLWYWGKMKNRWNVMGKLTGYSTDKAKAQAIFDTLTLYMGTIPGLIGTWRQNILSGYQAFFGVQPSDGGVWNYLNIANGASFNTYKTNLHDDCPIHLSLRTNTPGTSGGEGHSVMNIGYGYSTVGTPYLFVMDGWNNYGRFVKWNYYPDIIGIKIWVG</sequence>
<gene>
    <name evidence="2" type="ORF">H9838_08365</name>
</gene>
<accession>A0A9D1YDX0</accession>
<reference evidence="2" key="2">
    <citation type="submission" date="2021-04" db="EMBL/GenBank/DDBJ databases">
        <authorList>
            <person name="Gilroy R."/>
        </authorList>
    </citation>
    <scope>NUCLEOTIDE SEQUENCE</scope>
    <source>
        <strain evidence="2">1282</strain>
    </source>
</reference>
<comment type="caution">
    <text evidence="2">The sequence shown here is derived from an EMBL/GenBank/DDBJ whole genome shotgun (WGS) entry which is preliminary data.</text>
</comment>
<name>A0A9D1YDX0_9FIRM</name>
<evidence type="ECO:0000313" key="2">
    <source>
        <dbReference type="EMBL" id="HIY27167.1"/>
    </source>
</evidence>
<proteinExistence type="predicted"/>
<dbReference type="Proteomes" id="UP000823915">
    <property type="component" value="Unassembled WGS sequence"/>
</dbReference>